<keyword evidence="5 11" id="KW-0808">Transferase</keyword>
<dbReference type="InterPro" id="IPR001173">
    <property type="entry name" value="Glyco_trans_2-like"/>
</dbReference>
<evidence type="ECO:0000256" key="1">
    <source>
        <dbReference type="ARBA" id="ARBA00004141"/>
    </source>
</evidence>
<protein>
    <submittedName>
        <fullName evidence="11">Glycosyltransferase family 2 protein</fullName>
    </submittedName>
</protein>
<evidence type="ECO:0000256" key="3">
    <source>
        <dbReference type="ARBA" id="ARBA00004991"/>
    </source>
</evidence>
<evidence type="ECO:0000313" key="12">
    <source>
        <dbReference type="Proteomes" id="UP000554766"/>
    </source>
</evidence>
<organism evidence="11 12">
    <name type="scientific">Pyrobaculum arsenaticum</name>
    <dbReference type="NCBI Taxonomy" id="121277"/>
    <lineage>
        <taxon>Archaea</taxon>
        <taxon>Thermoproteota</taxon>
        <taxon>Thermoprotei</taxon>
        <taxon>Thermoproteales</taxon>
        <taxon>Thermoproteaceae</taxon>
        <taxon>Pyrobaculum</taxon>
    </lineage>
</organism>
<evidence type="ECO:0000259" key="10">
    <source>
        <dbReference type="Pfam" id="PF00535"/>
    </source>
</evidence>
<comment type="caution">
    <text evidence="11">The sequence shown here is derived from an EMBL/GenBank/DDBJ whole genome shotgun (WGS) entry which is preliminary data.</text>
</comment>
<comment type="subcellular location">
    <subcellularLocation>
        <location evidence="1">Membrane</location>
        <topology evidence="1">Multi-pass membrane protein</topology>
    </subcellularLocation>
</comment>
<sequence length="354" mass="38784">MIELLFILPFVGLAVAGLVREYIFWKGQDEVFPQSCEKITVVVPIRGVHGATEENLKAITSQKAGSEVEYIFVVDSYDDPAYTIAQKFGKVVLNAGEGKSGALATALSHATGDCIVFADDDIRPGPRWLELMTTPLSKFTAVTTYRWYLGSGLCHKIRLAISNMGFPAMLDKRSRFVWGGSTSFRSDFAKATKLADRLPNFISDDYAVYSAIKEIGGSIWFAKGAVAPTPDPQCRVAEAFWWGIRQILMVKWHAPAGWYAGLFIYTLGFIISVVLPAIGAALGDYWLLTGLAIHPVNIAKDLVRARGVGRHAGIPINLATVLSAWAVGNIVIPLAVWASAFVKCVNWRGRRICR</sequence>
<proteinExistence type="predicted"/>
<keyword evidence="7 9" id="KW-1133">Transmembrane helix</keyword>
<dbReference type="GeneID" id="5054916"/>
<feature type="transmembrane region" description="Helical" evidence="9">
    <location>
        <begin position="256"/>
        <end position="278"/>
    </location>
</feature>
<comment type="pathway">
    <text evidence="2">Lipid metabolism; sphingolipid metabolism.</text>
</comment>
<dbReference type="CDD" id="cd00761">
    <property type="entry name" value="Glyco_tranf_GTA_type"/>
    <property type="match status" value="1"/>
</dbReference>
<feature type="domain" description="Glycosyltransferase 2-like" evidence="10">
    <location>
        <begin position="40"/>
        <end position="190"/>
    </location>
</feature>
<feature type="transmembrane region" description="Helical" evidence="9">
    <location>
        <begin position="322"/>
        <end position="342"/>
    </location>
</feature>
<gene>
    <name evidence="11" type="ORF">HC235_04190</name>
</gene>
<evidence type="ECO:0000256" key="9">
    <source>
        <dbReference type="SAM" id="Phobius"/>
    </source>
</evidence>
<dbReference type="PANTHER" id="PTHR12726:SF0">
    <property type="entry name" value="CERAMIDE GLUCOSYLTRANSFERASE"/>
    <property type="match status" value="1"/>
</dbReference>
<keyword evidence="4" id="KW-0328">Glycosyltransferase</keyword>
<evidence type="ECO:0000313" key="11">
    <source>
        <dbReference type="EMBL" id="NYR15162.1"/>
    </source>
</evidence>
<feature type="transmembrane region" description="Helical" evidence="9">
    <location>
        <begin position="6"/>
        <end position="25"/>
    </location>
</feature>
<dbReference type="Pfam" id="PF00535">
    <property type="entry name" value="Glycos_transf_2"/>
    <property type="match status" value="1"/>
</dbReference>
<dbReference type="OMA" id="QILMVKW"/>
<dbReference type="RefSeq" id="WP_011901021.1">
    <property type="nucleotide sequence ID" value="NZ_JAAVJF010000002.1"/>
</dbReference>
<comment type="pathway">
    <text evidence="3">Sphingolipid metabolism.</text>
</comment>
<dbReference type="Proteomes" id="UP000554766">
    <property type="component" value="Unassembled WGS sequence"/>
</dbReference>
<dbReference type="InterPro" id="IPR029044">
    <property type="entry name" value="Nucleotide-diphossugar_trans"/>
</dbReference>
<accession>A0A7L4P8W6</accession>
<keyword evidence="6 9" id="KW-0812">Transmembrane</keyword>
<evidence type="ECO:0000256" key="5">
    <source>
        <dbReference type="ARBA" id="ARBA00022679"/>
    </source>
</evidence>
<name>A0A7L4P8W6_9CREN</name>
<dbReference type="PANTHER" id="PTHR12726">
    <property type="entry name" value="CERAMIDE GLUCOSYLTRANSFERASE"/>
    <property type="match status" value="1"/>
</dbReference>
<dbReference type="Gene3D" id="3.90.550.10">
    <property type="entry name" value="Spore Coat Polysaccharide Biosynthesis Protein SpsA, Chain A"/>
    <property type="match status" value="1"/>
</dbReference>
<dbReference type="AlphaFoldDB" id="A0A7L4P8W6"/>
<keyword evidence="12" id="KW-1185">Reference proteome</keyword>
<keyword evidence="8 9" id="KW-0472">Membrane</keyword>
<evidence type="ECO:0000256" key="4">
    <source>
        <dbReference type="ARBA" id="ARBA00022676"/>
    </source>
</evidence>
<dbReference type="EMBL" id="JAAVJF010000002">
    <property type="protein sequence ID" value="NYR15162.1"/>
    <property type="molecule type" value="Genomic_DNA"/>
</dbReference>
<dbReference type="GO" id="GO:0016020">
    <property type="term" value="C:membrane"/>
    <property type="evidence" value="ECO:0007669"/>
    <property type="project" value="UniProtKB-SubCell"/>
</dbReference>
<dbReference type="GO" id="GO:0006679">
    <property type="term" value="P:glucosylceramide biosynthetic process"/>
    <property type="evidence" value="ECO:0007669"/>
    <property type="project" value="TreeGrafter"/>
</dbReference>
<reference evidence="11 12" key="1">
    <citation type="journal article" date="2020" name="Nat. Commun.">
        <title>The structures of two archaeal type IV pili illuminate evolutionary relationships.</title>
        <authorList>
            <person name="Wang F."/>
            <person name="Baquero D.P."/>
            <person name="Su Z."/>
            <person name="Beltran L.C."/>
            <person name="Prangishvili D."/>
            <person name="Krupovic M."/>
            <person name="Egelman E.H."/>
        </authorList>
    </citation>
    <scope>NUCLEOTIDE SEQUENCE [LARGE SCALE GENOMIC DNA]</scope>
    <source>
        <strain evidence="11 12">2GA</strain>
    </source>
</reference>
<dbReference type="SUPFAM" id="SSF53448">
    <property type="entry name" value="Nucleotide-diphospho-sugar transferases"/>
    <property type="match status" value="1"/>
</dbReference>
<dbReference type="GO" id="GO:0008120">
    <property type="term" value="F:ceramide glucosyltransferase activity"/>
    <property type="evidence" value="ECO:0007669"/>
    <property type="project" value="TreeGrafter"/>
</dbReference>
<evidence type="ECO:0000256" key="2">
    <source>
        <dbReference type="ARBA" id="ARBA00004760"/>
    </source>
</evidence>
<evidence type="ECO:0000256" key="8">
    <source>
        <dbReference type="ARBA" id="ARBA00023136"/>
    </source>
</evidence>
<evidence type="ECO:0000256" key="7">
    <source>
        <dbReference type="ARBA" id="ARBA00022989"/>
    </source>
</evidence>
<evidence type="ECO:0000256" key="6">
    <source>
        <dbReference type="ARBA" id="ARBA00022692"/>
    </source>
</evidence>
<dbReference type="InterPro" id="IPR025993">
    <property type="entry name" value="Ceramide_glucosylTrfase"/>
</dbReference>